<gene>
    <name evidence="2" type="ORF">GCM10009836_60580</name>
</gene>
<feature type="region of interest" description="Disordered" evidence="1">
    <location>
        <begin position="18"/>
        <end position="38"/>
    </location>
</feature>
<evidence type="ECO:0008006" key="4">
    <source>
        <dbReference type="Google" id="ProtNLM"/>
    </source>
</evidence>
<name>A0ABN2NKR9_9PSEU</name>
<keyword evidence="3" id="KW-1185">Reference proteome</keyword>
<sequence length="305" mass="33363">MPSLIRRFRRQLRNSSLTPEQVTRPAVPGAPQHAGDRLVPRVVAGPAGTVARCARTVARTADVASSGRVARLTLQAALGMQSLRADPTHVVPVRLREGSTVWLRPRSHDVSALEFVFEDHHLPPADLTGPVRRIAVLGANIGLLLADLGDRYPDARLLAVEPDPGNAAVARRNLQRFAGRAEVVEAAAAIDDGTLTLSWGHDAWGLLQNADDEAAPAESITVPARDTAALLRRFADDEPVDYVLVNIEDAWYDLLADRDWTRNVRAITIEIQDHYDEAVPLLESHGFRARLEPLEWGAFLIGVRP</sequence>
<dbReference type="Proteomes" id="UP001500449">
    <property type="component" value="Unassembled WGS sequence"/>
</dbReference>
<dbReference type="EMBL" id="BAAAQK010000025">
    <property type="protein sequence ID" value="GAA1871632.1"/>
    <property type="molecule type" value="Genomic_DNA"/>
</dbReference>
<reference evidence="2 3" key="1">
    <citation type="journal article" date="2019" name="Int. J. Syst. Evol. Microbiol.">
        <title>The Global Catalogue of Microorganisms (GCM) 10K type strain sequencing project: providing services to taxonomists for standard genome sequencing and annotation.</title>
        <authorList>
            <consortium name="The Broad Institute Genomics Platform"/>
            <consortium name="The Broad Institute Genome Sequencing Center for Infectious Disease"/>
            <person name="Wu L."/>
            <person name="Ma J."/>
        </authorList>
    </citation>
    <scope>NUCLEOTIDE SEQUENCE [LARGE SCALE GENOMIC DNA]</scope>
    <source>
        <strain evidence="2 3">JCM 16009</strain>
    </source>
</reference>
<organism evidence="2 3">
    <name type="scientific">Pseudonocardia ailaonensis</name>
    <dbReference type="NCBI Taxonomy" id="367279"/>
    <lineage>
        <taxon>Bacteria</taxon>
        <taxon>Bacillati</taxon>
        <taxon>Actinomycetota</taxon>
        <taxon>Actinomycetes</taxon>
        <taxon>Pseudonocardiales</taxon>
        <taxon>Pseudonocardiaceae</taxon>
        <taxon>Pseudonocardia</taxon>
    </lineage>
</organism>
<accession>A0ABN2NKR9</accession>
<dbReference type="RefSeq" id="WP_344424802.1">
    <property type="nucleotide sequence ID" value="NZ_BAAAQK010000025.1"/>
</dbReference>
<dbReference type="SUPFAM" id="SSF53335">
    <property type="entry name" value="S-adenosyl-L-methionine-dependent methyltransferases"/>
    <property type="match status" value="1"/>
</dbReference>
<comment type="caution">
    <text evidence="2">The sequence shown here is derived from an EMBL/GenBank/DDBJ whole genome shotgun (WGS) entry which is preliminary data.</text>
</comment>
<protein>
    <recommendedName>
        <fullName evidence="4">FkbM family methyltransferase</fullName>
    </recommendedName>
</protein>
<proteinExistence type="predicted"/>
<dbReference type="InterPro" id="IPR029063">
    <property type="entry name" value="SAM-dependent_MTases_sf"/>
</dbReference>
<evidence type="ECO:0000256" key="1">
    <source>
        <dbReference type="SAM" id="MobiDB-lite"/>
    </source>
</evidence>
<dbReference type="Gene3D" id="3.40.50.150">
    <property type="entry name" value="Vaccinia Virus protein VP39"/>
    <property type="match status" value="1"/>
</dbReference>
<evidence type="ECO:0000313" key="3">
    <source>
        <dbReference type="Proteomes" id="UP001500449"/>
    </source>
</evidence>
<evidence type="ECO:0000313" key="2">
    <source>
        <dbReference type="EMBL" id="GAA1871632.1"/>
    </source>
</evidence>